<keyword evidence="3" id="KW-0472">Membrane</keyword>
<dbReference type="EMBL" id="SLWN01000022">
    <property type="protein sequence ID" value="TCO15405.1"/>
    <property type="molecule type" value="Genomic_DNA"/>
</dbReference>
<dbReference type="InterPro" id="IPR023365">
    <property type="entry name" value="Sortase_dom-sf"/>
</dbReference>
<organism evidence="4 5">
    <name type="scientific">Kribbella steppae</name>
    <dbReference type="NCBI Taxonomy" id="2512223"/>
    <lineage>
        <taxon>Bacteria</taxon>
        <taxon>Bacillati</taxon>
        <taxon>Actinomycetota</taxon>
        <taxon>Actinomycetes</taxon>
        <taxon>Propionibacteriales</taxon>
        <taxon>Kribbellaceae</taxon>
        <taxon>Kribbella</taxon>
    </lineage>
</organism>
<evidence type="ECO:0000256" key="3">
    <source>
        <dbReference type="SAM" id="Phobius"/>
    </source>
</evidence>
<accession>A0A4R2GY46</accession>
<feature type="active site" description="Acyl-thioester intermediate" evidence="2">
    <location>
        <position position="187"/>
    </location>
</feature>
<sequence length="210" mass="22698">MTRGVVRGLGIVLLVAGLGLLGWVGWQYVGTGITSNQKMGEAENSLREHWQKPVPATSAASTTGVPIVLLRIPKFGTDWEKPVLEGVGTDDLAHGIGHYPQTQLPGRPGNFAIAGHRVTHGSPFRKLLELRKGDEVIVETADAVYTYELDGSPRDLTVKPADNWVLEPVPGKPQETPTKSIITLTTCQDLFYSPDRSVAFGHLVKAARKG</sequence>
<keyword evidence="3" id="KW-1133">Transmembrane helix</keyword>
<keyword evidence="5" id="KW-1185">Reference proteome</keyword>
<evidence type="ECO:0000256" key="1">
    <source>
        <dbReference type="ARBA" id="ARBA00022801"/>
    </source>
</evidence>
<dbReference type="Proteomes" id="UP000294508">
    <property type="component" value="Unassembled WGS sequence"/>
</dbReference>
<dbReference type="RefSeq" id="WP_242002313.1">
    <property type="nucleotide sequence ID" value="NZ_SLWN01000022.1"/>
</dbReference>
<dbReference type="NCBIfam" id="TIGR01076">
    <property type="entry name" value="sortase_fam"/>
    <property type="match status" value="1"/>
</dbReference>
<dbReference type="SUPFAM" id="SSF63817">
    <property type="entry name" value="Sortase"/>
    <property type="match status" value="1"/>
</dbReference>
<feature type="transmembrane region" description="Helical" evidence="3">
    <location>
        <begin position="6"/>
        <end position="29"/>
    </location>
</feature>
<dbReference type="Gene3D" id="2.40.260.10">
    <property type="entry name" value="Sortase"/>
    <property type="match status" value="1"/>
</dbReference>
<keyword evidence="3" id="KW-0812">Transmembrane</keyword>
<dbReference type="InterPro" id="IPR053465">
    <property type="entry name" value="Sortase_Class_E"/>
</dbReference>
<comment type="caution">
    <text evidence="4">The sequence shown here is derived from an EMBL/GenBank/DDBJ whole genome shotgun (WGS) entry which is preliminary data.</text>
</comment>
<dbReference type="InterPro" id="IPR042003">
    <property type="entry name" value="Sortase_E"/>
</dbReference>
<feature type="active site" description="Proton donor/acceptor" evidence="2">
    <location>
        <position position="116"/>
    </location>
</feature>
<evidence type="ECO:0000256" key="2">
    <source>
        <dbReference type="PIRSR" id="PIRSR605754-1"/>
    </source>
</evidence>
<dbReference type="NCBIfam" id="NF033747">
    <property type="entry name" value="class_E_sortase"/>
    <property type="match status" value="1"/>
</dbReference>
<dbReference type="InterPro" id="IPR005754">
    <property type="entry name" value="Sortase"/>
</dbReference>
<evidence type="ECO:0000313" key="4">
    <source>
        <dbReference type="EMBL" id="TCO15405.1"/>
    </source>
</evidence>
<name>A0A4R2GY46_9ACTN</name>
<gene>
    <name evidence="4" type="ORF">EV652_12263</name>
</gene>
<protein>
    <submittedName>
        <fullName evidence="4">Sortase A</fullName>
    </submittedName>
</protein>
<dbReference type="AlphaFoldDB" id="A0A4R2GY46"/>
<reference evidence="4 5" key="1">
    <citation type="journal article" date="2015" name="Stand. Genomic Sci.">
        <title>Genomic Encyclopedia of Bacterial and Archaeal Type Strains, Phase III: the genomes of soil and plant-associated and newly described type strains.</title>
        <authorList>
            <person name="Whitman W.B."/>
            <person name="Woyke T."/>
            <person name="Klenk H.P."/>
            <person name="Zhou Y."/>
            <person name="Lilburn T.G."/>
            <person name="Beck B.J."/>
            <person name="De Vos P."/>
            <person name="Vandamme P."/>
            <person name="Eisen J.A."/>
            <person name="Garrity G."/>
            <person name="Hugenholtz P."/>
            <person name="Kyrpides N.C."/>
        </authorList>
    </citation>
    <scope>NUCLEOTIDE SEQUENCE [LARGE SCALE GENOMIC DNA]</scope>
    <source>
        <strain evidence="4 5">VKM Ac-2572</strain>
    </source>
</reference>
<dbReference type="GO" id="GO:0016787">
    <property type="term" value="F:hydrolase activity"/>
    <property type="evidence" value="ECO:0007669"/>
    <property type="project" value="UniProtKB-KW"/>
</dbReference>
<keyword evidence="1" id="KW-0378">Hydrolase</keyword>
<dbReference type="CDD" id="cd05830">
    <property type="entry name" value="Sortase_E"/>
    <property type="match status" value="1"/>
</dbReference>
<dbReference type="Pfam" id="PF04203">
    <property type="entry name" value="Sortase"/>
    <property type="match status" value="1"/>
</dbReference>
<proteinExistence type="predicted"/>
<evidence type="ECO:0000313" key="5">
    <source>
        <dbReference type="Proteomes" id="UP000294508"/>
    </source>
</evidence>